<dbReference type="STRING" id="1122189.SAMN02745165_00703"/>
<accession>A0A1M6DJP1</accession>
<dbReference type="Gene3D" id="3.50.50.60">
    <property type="entry name" value="FAD/NAD(P)-binding domain"/>
    <property type="match status" value="2"/>
</dbReference>
<evidence type="ECO:0000313" key="4">
    <source>
        <dbReference type="Proteomes" id="UP000184171"/>
    </source>
</evidence>
<dbReference type="Pfam" id="PF07992">
    <property type="entry name" value="Pyr_redox_2"/>
    <property type="match status" value="1"/>
</dbReference>
<evidence type="ECO:0000259" key="1">
    <source>
        <dbReference type="Pfam" id="PF07992"/>
    </source>
</evidence>
<dbReference type="EMBL" id="FQZT01000002">
    <property type="protein sequence ID" value="SHI73269.1"/>
    <property type="molecule type" value="Genomic_DNA"/>
</dbReference>
<dbReference type="Pfam" id="PF21688">
    <property type="entry name" value="FAD-depend_C"/>
    <property type="match status" value="1"/>
</dbReference>
<dbReference type="GO" id="GO:0016491">
    <property type="term" value="F:oxidoreductase activity"/>
    <property type="evidence" value="ECO:0007669"/>
    <property type="project" value="InterPro"/>
</dbReference>
<dbReference type="PANTHER" id="PTHR42842">
    <property type="entry name" value="FAD/NAD(P)-BINDING OXIDOREDUCTASE"/>
    <property type="match status" value="1"/>
</dbReference>
<dbReference type="SUPFAM" id="SSF51905">
    <property type="entry name" value="FAD/NAD(P)-binding domain"/>
    <property type="match status" value="1"/>
</dbReference>
<protein>
    <submittedName>
        <fullName evidence="3">Uncharacterized protein</fullName>
    </submittedName>
</protein>
<gene>
    <name evidence="3" type="ORF">SAMN02745165_00703</name>
</gene>
<organism evidence="3 4">
    <name type="scientific">Malonomonas rubra DSM 5091</name>
    <dbReference type="NCBI Taxonomy" id="1122189"/>
    <lineage>
        <taxon>Bacteria</taxon>
        <taxon>Pseudomonadati</taxon>
        <taxon>Thermodesulfobacteriota</taxon>
        <taxon>Desulfuromonadia</taxon>
        <taxon>Desulfuromonadales</taxon>
        <taxon>Geopsychrobacteraceae</taxon>
        <taxon>Malonomonas</taxon>
    </lineage>
</organism>
<dbReference type="AlphaFoldDB" id="A0A1M6DJP1"/>
<dbReference type="PIRSF" id="PIRSF038984">
    <property type="entry name" value="FAD_binding_protein"/>
    <property type="match status" value="1"/>
</dbReference>
<evidence type="ECO:0000313" key="3">
    <source>
        <dbReference type="EMBL" id="SHI73269.1"/>
    </source>
</evidence>
<dbReference type="InterPro" id="IPR049516">
    <property type="entry name" value="FAD-depend_C"/>
</dbReference>
<proteinExistence type="predicted"/>
<dbReference type="InterPro" id="IPR023753">
    <property type="entry name" value="FAD/NAD-binding_dom"/>
</dbReference>
<keyword evidence="4" id="KW-1185">Reference proteome</keyword>
<dbReference type="PANTHER" id="PTHR42842:SF3">
    <property type="entry name" value="FAD_NAD(P)-BINDING OXIDOREDUCTASE FAMILY PROTEIN"/>
    <property type="match status" value="1"/>
</dbReference>
<dbReference type="OrthoDB" id="9772594at2"/>
<evidence type="ECO:0000259" key="2">
    <source>
        <dbReference type="Pfam" id="PF21688"/>
    </source>
</evidence>
<dbReference type="Proteomes" id="UP000184171">
    <property type="component" value="Unassembled WGS sequence"/>
</dbReference>
<dbReference type="PRINTS" id="PR00419">
    <property type="entry name" value="ADXRDTASE"/>
</dbReference>
<feature type="domain" description="FAD/NAD(P)-binding" evidence="1">
    <location>
        <begin position="97"/>
        <end position="265"/>
    </location>
</feature>
<dbReference type="InterPro" id="IPR036188">
    <property type="entry name" value="FAD/NAD-bd_sf"/>
</dbReference>
<dbReference type="InterPro" id="IPR028348">
    <property type="entry name" value="FAD-binding_protein"/>
</dbReference>
<reference evidence="3 4" key="1">
    <citation type="submission" date="2016-11" db="EMBL/GenBank/DDBJ databases">
        <authorList>
            <person name="Jaros S."/>
            <person name="Januszkiewicz K."/>
            <person name="Wedrychowicz H."/>
        </authorList>
    </citation>
    <scope>NUCLEOTIDE SEQUENCE [LARGE SCALE GENOMIC DNA]</scope>
    <source>
        <strain evidence="3 4">DSM 5091</strain>
    </source>
</reference>
<name>A0A1M6DJP1_MALRU</name>
<dbReference type="Gene3D" id="3.30.70.2700">
    <property type="match status" value="1"/>
</dbReference>
<sequence length="526" mass="57682">MPLRLREIPLVLDEDESVLPLRIAELLVLPVESILDWKIVRKGIDARKKPNVLRVYTVDFTTQNDSDVLAANSENQKLIETPLTSAETVFSLHQRPKVLVVGMGPAGLFAALRLAKNGADVTLIERGKPVEERYRDVQSFWNERNFNPESNIQFGEGGAGTFSDGKLNSRLNNPLMRNVLETLVQFGAPEEILYQAKPHVGSDRLRAVLINFRKQLQKLGVDIRFSTRLTGIETTQGKVVAAQLNDNEQLPAEQLILAVGHSARDSYQMLSEKAVRMEQKAFAIGLRVEHPLELINSIQYGMPKHPQLPAAEYSLAWNNRKSGRGVYSFCMCPGGMVVNAASEEGAIVVNGMSDFKRDAQRSNSALVVAVRSDDFGATDPLAGVRFQRRWEQQAFTAGGGNWSAPAQPLLEFLQGNGGRINSSCQPQVVAADLNACLPKFVTDELRLALPQFERKMRGFICEEATLIGVETRTSAPLRILRNADCESVSHAGLFPAGEGAGYAGGIMSAAVDGLKVADSILGRYSK</sequence>
<feature type="domain" description="FAD-dependent protein C-terminal" evidence="2">
    <location>
        <begin position="281"/>
        <end position="473"/>
    </location>
</feature>